<evidence type="ECO:0008006" key="4">
    <source>
        <dbReference type="Google" id="ProtNLM"/>
    </source>
</evidence>
<dbReference type="InterPro" id="IPR020483">
    <property type="entry name" value="Uncharacterised_YgbA"/>
</dbReference>
<sequence length="130" mass="15092">MKSDRLEGRLAQEFRTIGHMMQIYCKGQCGDVSREQGLCQGCRELLAYAEQKLDRCPYGDTKPTCAKCPIHCYKPEPKEQIRQVMRYAGPRMLLRHPVEAIRHLLDERRPVPEKPPMRANRRRSRPANGS</sequence>
<dbReference type="GeneID" id="67183875"/>
<dbReference type="Proteomes" id="UP000006683">
    <property type="component" value="Chromosome"/>
</dbReference>
<dbReference type="HOGENOM" id="CLU_138593_1_0_6"/>
<reference evidence="2 3" key="1">
    <citation type="journal article" date="2010" name="Stand. Genomic Sci.">
        <title>Complete genome sequence of Ferrimonas balearica type strain (PAT).</title>
        <authorList>
            <person name="Nolan M."/>
            <person name="Sikorski J."/>
            <person name="Davenport K."/>
            <person name="Lucas S."/>
            <person name="Glavina Del Rio T."/>
            <person name="Tice H."/>
            <person name="Cheng J."/>
            <person name="Goodwin L."/>
            <person name="Pitluck S."/>
            <person name="Liolios K."/>
            <person name="Ivanova N."/>
            <person name="Mavromatis K."/>
            <person name="Ovchinnikova G."/>
            <person name="Pati A."/>
            <person name="Chen A."/>
            <person name="Palaniappan K."/>
            <person name="Land M."/>
            <person name="Hauser L."/>
            <person name="Chang Y."/>
            <person name="Jeffries C."/>
            <person name="Tapia R."/>
            <person name="Brettin T."/>
            <person name="Detter J."/>
            <person name="Han C."/>
            <person name="Yasawong M."/>
            <person name="Rohde M."/>
            <person name="Tindall B."/>
            <person name="Goker M."/>
            <person name="Woyke T."/>
            <person name="Bristow J."/>
            <person name="Eisen J."/>
            <person name="Markowitz V."/>
            <person name="Hugenholtz P."/>
            <person name="Kyrpides N."/>
            <person name="Klenk H."/>
            <person name="Lapidus A."/>
        </authorList>
    </citation>
    <scope>NUCLEOTIDE SEQUENCE [LARGE SCALE GENOMIC DNA]</scope>
    <source>
        <strain evidence="3">DSM 9799 / CCM 4581 / KCTC 23876 / PAT</strain>
    </source>
</reference>
<feature type="compositionally biased region" description="Basic residues" evidence="1">
    <location>
        <begin position="119"/>
        <end position="130"/>
    </location>
</feature>
<proteinExistence type="predicted"/>
<gene>
    <name evidence="2" type="ordered locus">Fbal_3672</name>
</gene>
<feature type="region of interest" description="Disordered" evidence="1">
    <location>
        <begin position="105"/>
        <end position="130"/>
    </location>
</feature>
<dbReference type="OrthoDB" id="5344095at2"/>
<dbReference type="RefSeq" id="WP_013347173.1">
    <property type="nucleotide sequence ID" value="NC_014541.1"/>
</dbReference>
<name>E1SQ97_FERBD</name>
<dbReference type="Pfam" id="PF11756">
    <property type="entry name" value="YgbA_NO"/>
    <property type="match status" value="1"/>
</dbReference>
<dbReference type="EMBL" id="CP002209">
    <property type="protein sequence ID" value="ADN77868.1"/>
    <property type="molecule type" value="Genomic_DNA"/>
</dbReference>
<dbReference type="NCBIfam" id="NF007714">
    <property type="entry name" value="PRK10410.1-2"/>
    <property type="match status" value="1"/>
</dbReference>
<keyword evidence="3" id="KW-1185">Reference proteome</keyword>
<dbReference type="AlphaFoldDB" id="E1SQ97"/>
<dbReference type="NCBIfam" id="NF007715">
    <property type="entry name" value="PRK10410.1-3"/>
    <property type="match status" value="1"/>
</dbReference>
<dbReference type="STRING" id="550540.Fbal_3672"/>
<evidence type="ECO:0000313" key="3">
    <source>
        <dbReference type="Proteomes" id="UP000006683"/>
    </source>
</evidence>
<evidence type="ECO:0000313" key="2">
    <source>
        <dbReference type="EMBL" id="ADN77868.1"/>
    </source>
</evidence>
<accession>E1SQ97</accession>
<dbReference type="eggNOG" id="ENOG5032ZJK">
    <property type="taxonomic scope" value="Bacteria"/>
</dbReference>
<feature type="compositionally biased region" description="Basic and acidic residues" evidence="1">
    <location>
        <begin position="105"/>
        <end position="116"/>
    </location>
</feature>
<dbReference type="KEGG" id="fbl:Fbal_3672"/>
<protein>
    <recommendedName>
        <fullName evidence="4">Nitrous oxide-stimulated promoter</fullName>
    </recommendedName>
</protein>
<organism evidence="2 3">
    <name type="scientific">Ferrimonas balearica (strain DSM 9799 / CCM 4581 / KCTC 23876 / PAT)</name>
    <dbReference type="NCBI Taxonomy" id="550540"/>
    <lineage>
        <taxon>Bacteria</taxon>
        <taxon>Pseudomonadati</taxon>
        <taxon>Pseudomonadota</taxon>
        <taxon>Gammaproteobacteria</taxon>
        <taxon>Alteromonadales</taxon>
        <taxon>Ferrimonadaceae</taxon>
        <taxon>Ferrimonas</taxon>
    </lineage>
</organism>
<evidence type="ECO:0000256" key="1">
    <source>
        <dbReference type="SAM" id="MobiDB-lite"/>
    </source>
</evidence>